<proteinExistence type="inferred from homology"/>
<comment type="similarity">
    <text evidence="7">Belongs to the PPase family.</text>
</comment>
<dbReference type="GO" id="GO:0000287">
    <property type="term" value="F:magnesium ion binding"/>
    <property type="evidence" value="ECO:0007669"/>
    <property type="project" value="UniProtKB-UniRule"/>
</dbReference>
<feature type="binding site" evidence="7">
    <location>
        <position position="22"/>
    </location>
    <ligand>
        <name>substrate</name>
    </ligand>
</feature>
<feature type="binding site" evidence="7">
    <location>
        <position position="36"/>
    </location>
    <ligand>
        <name>substrate</name>
    </ligand>
</feature>
<evidence type="ECO:0000256" key="4">
    <source>
        <dbReference type="ARBA" id="ARBA00022801"/>
    </source>
</evidence>
<dbReference type="PANTHER" id="PTHR10286">
    <property type="entry name" value="INORGANIC PYROPHOSPHATASE"/>
    <property type="match status" value="1"/>
</dbReference>
<dbReference type="Gene3D" id="3.90.80.10">
    <property type="entry name" value="Inorganic pyrophosphatase"/>
    <property type="match status" value="1"/>
</dbReference>
<dbReference type="CDD" id="cd00412">
    <property type="entry name" value="pyrophosphatase"/>
    <property type="match status" value="1"/>
</dbReference>
<feature type="binding site" evidence="7">
    <location>
        <position position="63"/>
    </location>
    <ligand>
        <name>Mg(2+)</name>
        <dbReference type="ChEBI" id="CHEBI:18420"/>
        <label>2</label>
    </ligand>
</feature>
<feature type="binding site" evidence="7">
    <location>
        <position position="90"/>
    </location>
    <ligand>
        <name>Mg(2+)</name>
        <dbReference type="ChEBI" id="CHEBI:18420"/>
        <label>3</label>
    </ligand>
</feature>
<protein>
    <recommendedName>
        <fullName evidence="7">Inorganic pyrophosphatase</fullName>
        <ecNumber evidence="7">3.6.1.1</ecNumber>
    </recommendedName>
    <alternativeName>
        <fullName evidence="7">Pyrophosphate phospho-hydrolase</fullName>
        <shortName evidence="7">PPase</shortName>
    </alternativeName>
</protein>
<evidence type="ECO:0000313" key="10">
    <source>
        <dbReference type="Proteomes" id="UP000002200"/>
    </source>
</evidence>
<dbReference type="AlphaFoldDB" id="Q81ZQ9"/>
<name>Q81ZQ9_TROWT</name>
<dbReference type="Proteomes" id="UP000002200">
    <property type="component" value="Chromosome"/>
</dbReference>
<dbReference type="InterPro" id="IPR008162">
    <property type="entry name" value="Pyrophosphatase"/>
</dbReference>
<keyword evidence="3 7" id="KW-0479">Metal-binding</keyword>
<dbReference type="EMBL" id="AE014184">
    <property type="protein sequence ID" value="AAO44251.1"/>
    <property type="molecule type" value="Genomic_DNA"/>
</dbReference>
<feature type="binding site" evidence="7">
    <location>
        <position position="95"/>
    </location>
    <ligand>
        <name>Mg(2+)</name>
        <dbReference type="ChEBI" id="CHEBI:18420"/>
        <label>3</label>
    </ligand>
</feature>
<dbReference type="GO" id="GO:0006796">
    <property type="term" value="P:phosphate-containing compound metabolic process"/>
    <property type="evidence" value="ECO:0007669"/>
    <property type="project" value="InterPro"/>
</dbReference>
<dbReference type="KEGG" id="twh:TWT_154"/>
<dbReference type="SUPFAM" id="SSF50324">
    <property type="entry name" value="Inorganic pyrophosphatase"/>
    <property type="match status" value="1"/>
</dbReference>
<evidence type="ECO:0000256" key="7">
    <source>
        <dbReference type="HAMAP-Rule" id="MF_00209"/>
    </source>
</evidence>
<dbReference type="HAMAP" id="MF_00209">
    <property type="entry name" value="Inorganic_PPase"/>
    <property type="match status" value="1"/>
</dbReference>
<comment type="subcellular location">
    <subcellularLocation>
        <location evidence="7">Cytoplasm</location>
    </subcellularLocation>
</comment>
<dbReference type="eggNOG" id="COG0221">
    <property type="taxonomic scope" value="Bacteria"/>
</dbReference>
<dbReference type="Pfam" id="PF00719">
    <property type="entry name" value="Pyrophosphatase"/>
    <property type="match status" value="1"/>
</dbReference>
<comment type="subunit">
    <text evidence="7">Homohexamer.</text>
</comment>
<keyword evidence="4 7" id="KW-0378">Hydrolase</keyword>
<dbReference type="EC" id="3.6.1.1" evidence="7"/>
<dbReference type="GO" id="GO:0004427">
    <property type="term" value="F:inorganic diphosphate phosphatase activity"/>
    <property type="evidence" value="ECO:0007669"/>
    <property type="project" value="UniProtKB-UniRule"/>
</dbReference>
<comment type="cofactor">
    <cofactor evidence="1 7">
        <name>Mg(2+)</name>
        <dbReference type="ChEBI" id="CHEBI:18420"/>
    </cofactor>
</comment>
<dbReference type="EMBL" id="AE014184">
    <property type="protein sequence ID" value="AAO44404.1"/>
    <property type="molecule type" value="Genomic_DNA"/>
</dbReference>
<gene>
    <name evidence="7 8" type="primary">ppa</name>
    <name evidence="8" type="ordered locus">TWT_154</name>
    <name evidence="9" type="ordered locus">TWT_307</name>
</gene>
<keyword evidence="10" id="KW-1185">Reference proteome</keyword>
<sequence length="164" mass="18592">MVRLRMQTLTAIVEIPRGSRSKYEIDKKTGRLFLDRVVSTAFGYPTNYGFIENTLALDGDPIDALILVQNQLFPGVALHIRPVGVLHMTDDGGEDDKVLCVALKDPYCDHINDLDDVPKHVLNQIEHFFQHYKDLEEGKWVKLGAWNGKDKAIEIITEGLSRFN</sequence>
<reference evidence="8 10" key="1">
    <citation type="journal article" date="2003" name="Genome Res.">
        <title>Tropheryma whipplei twist: a human pathogenic Actinobacteria with a reduced genome.</title>
        <authorList>
            <person name="Raoult D."/>
            <person name="Ogata H."/>
            <person name="Audic S."/>
            <person name="Robert C."/>
            <person name="Suhre K."/>
            <person name="Drancourt M."/>
            <person name="Claverie J.-M."/>
        </authorList>
    </citation>
    <scope>NUCLEOTIDE SEQUENCE [LARGE SCALE GENOMIC DNA]</scope>
    <source>
        <strain evidence="8 10">Twist</strain>
    </source>
</reference>
<organism evidence="8 10">
    <name type="scientific">Tropheryma whipplei (strain Twist)</name>
    <name type="common">Whipple's bacillus</name>
    <dbReference type="NCBI Taxonomy" id="203267"/>
    <lineage>
        <taxon>Bacteria</taxon>
        <taxon>Bacillati</taxon>
        <taxon>Actinomycetota</taxon>
        <taxon>Actinomycetes</taxon>
        <taxon>Micrococcales</taxon>
        <taxon>Tropherymataceae</taxon>
        <taxon>Tropheryma</taxon>
    </lineage>
</organism>
<evidence type="ECO:0000313" key="8">
    <source>
        <dbReference type="EMBL" id="AAO44251.1"/>
    </source>
</evidence>
<accession>Q81ZQ9</accession>
<dbReference type="FunFam" id="3.90.80.10:FF:000003">
    <property type="entry name" value="Inorganic pyrophosphatase"/>
    <property type="match status" value="1"/>
</dbReference>
<evidence type="ECO:0000256" key="6">
    <source>
        <dbReference type="ARBA" id="ARBA00047820"/>
    </source>
</evidence>
<evidence type="ECO:0000313" key="9">
    <source>
        <dbReference type="EMBL" id="AAO44404.1"/>
    </source>
</evidence>
<dbReference type="HOGENOM" id="CLU_073198_1_1_11"/>
<evidence type="ECO:0000256" key="3">
    <source>
        <dbReference type="ARBA" id="ARBA00022723"/>
    </source>
</evidence>
<keyword evidence="5 7" id="KW-0460">Magnesium</keyword>
<dbReference type="GO" id="GO:0005737">
    <property type="term" value="C:cytoplasm"/>
    <property type="evidence" value="ECO:0007669"/>
    <property type="project" value="UniProtKB-SubCell"/>
</dbReference>
<feature type="binding site" evidence="7">
    <location>
        <position position="63"/>
    </location>
    <ligand>
        <name>Mg(2+)</name>
        <dbReference type="ChEBI" id="CHEBI:18420"/>
        <label>1</label>
    </ligand>
</feature>
<dbReference type="KEGG" id="twh:TWT_307"/>
<feature type="binding site" evidence="7">
    <location>
        <position position="132"/>
    </location>
    <ligand>
        <name>substrate</name>
    </ligand>
</feature>
<feature type="binding site" evidence="7">
    <location>
        <position position="58"/>
    </location>
    <ligand>
        <name>Mg(2+)</name>
        <dbReference type="ChEBI" id="CHEBI:18420"/>
        <label>1</label>
    </ligand>
</feature>
<comment type="function">
    <text evidence="7">Catalyzes the hydrolysis of inorganic pyrophosphate (PPi) forming two phosphate ions.</text>
</comment>
<evidence type="ECO:0000256" key="1">
    <source>
        <dbReference type="ARBA" id="ARBA00001946"/>
    </source>
</evidence>
<dbReference type="PROSITE" id="PS00387">
    <property type="entry name" value="PPASE"/>
    <property type="match status" value="1"/>
</dbReference>
<feature type="binding site" evidence="7">
    <location>
        <position position="95"/>
    </location>
    <ligand>
        <name>Mg(2+)</name>
        <dbReference type="ChEBI" id="CHEBI:18420"/>
        <label>1</label>
    </ligand>
</feature>
<feature type="binding site" evidence="7">
    <location>
        <position position="48"/>
    </location>
    <ligand>
        <name>substrate</name>
    </ligand>
</feature>
<dbReference type="STRING" id="203267.TWT_154"/>
<evidence type="ECO:0000256" key="2">
    <source>
        <dbReference type="ARBA" id="ARBA00022490"/>
    </source>
</evidence>
<comment type="catalytic activity">
    <reaction evidence="6 7">
        <text>diphosphate + H2O = 2 phosphate + H(+)</text>
        <dbReference type="Rhea" id="RHEA:24576"/>
        <dbReference type="ChEBI" id="CHEBI:15377"/>
        <dbReference type="ChEBI" id="CHEBI:15378"/>
        <dbReference type="ChEBI" id="CHEBI:33019"/>
        <dbReference type="ChEBI" id="CHEBI:43474"/>
        <dbReference type="EC" id="3.6.1.1"/>
    </reaction>
</comment>
<evidence type="ECO:0000256" key="5">
    <source>
        <dbReference type="ARBA" id="ARBA00022842"/>
    </source>
</evidence>
<feature type="binding site" evidence="7">
    <location>
        <position position="14"/>
    </location>
    <ligand>
        <name>Mg(2+)</name>
        <dbReference type="ChEBI" id="CHEBI:18420"/>
        <label>2</label>
    </ligand>
</feature>
<feature type="active site" description="Proton acceptor" evidence="7">
    <location>
        <position position="95"/>
    </location>
</feature>
<keyword evidence="2 7" id="KW-0963">Cytoplasm</keyword>
<dbReference type="InterPro" id="IPR036649">
    <property type="entry name" value="Pyrophosphatase_sf"/>
</dbReference>